<dbReference type="OrthoDB" id="342264at2759"/>
<sequence>MAQNQIDLEAISERLNISLDQVVGTRLFSKARYFIASSISPERALEVTFLLDNNGASRVDNLDDEDLNLIITNSLRFEGSQSLMNSGREGIEIVTDSWVEKSLITGKLQSAAHFSPDPSMIFSGVIACATSIPVTDYEALQAGITALGGQWRSGLTKDVTHLFAISKDSQKYATAFNFKETTGVKVLLPHWFDDALRLGTGKLDTTPYEWPEPRLLSWAEGGGTGEEEIAKNLKQAAMEMQMDEKRMEFLATAAMFTPSNHNPNSSSQSGILTDKNLKVIGAASAHSKVWAGKRVLLSRTLQLWQARFEAVQRSIERAGGKVVRFEGDDDEEEMAEGEERVNGDGDGGGSQAALLGPLKLSTQEKERRKREAEAVEECDVYVTRWRNGRAFVNAFNQGKVIGTLAWLFQVQSSGVMSNPPDQLLHYPIPQRIIEGIGSHVISVTNYTGEAREYLKKLITTMGARFTPSMSGQNTALIAAYTSGTKASKALSWSIPVVNHTWLEDCFVQWRNLTVATEKYISFPTGVDFAAMLGTRGVDIKGIGEEVMELERLLQEEEEMEEEQERERRRLKEEEIEAGVGLSRAGNEGADDDVVMDGPREDEEGDEEDPFVNPPGNTASSMHEVQELVDANVLSPGKEVGQDLDLTMDLEGSGVGADMEMDWQFREEDLDMVSPVRKKSKGKQREMEVEGPSVIEEVEMVDVEEEEEEEEEEERKRRKAVKGAAKSSSIPASTRTPAKTPSKNAKPSGQEPGRTAAGQTSKTYGKTSAQSKTPIKSRMKGKSPKKAAATSPLPVLTSEEENEEDQEEDVLPIKKPTPKAKPKPVIVPSPSPSPPPVPDVLELSDEDEDEEVDFRAMATAASKSTLKRKTVTSDDEEAEEDAGEFSESDVRKSRSKSTTKEKEKPKPKPKAKAKAATPPPTTPEVEEEEEEEEVVPQKKRPSTKKPIAVETDDESEREVDKRKKTGKQAEKEKPRSPSPEPQPKKRKLTRTVTVEIITSPSKKSSGAGTSKEKEKSAKDTEKEKEGKKKGRKSAHQVSDDEEYVGSKTTSAAVEEEEESDEEVDTGKKKAPAKPSKPATKTAATAKGKGKQKAKNADDDDIDIVPAAKTKTKSASASKPSAPKPPARATSPPASTAPGGLLNRPKADARTRVKKRKSAEKTKEVEVESEDEEGGSAVKFKAPEKKGKETAKAGAKKGKAKVVESEDEEEDDEVEDLVRPDPVPPTKKKQQEKVQKGGKGKKPAETSEEEEEEELPKLKKPLRVYSTEDDDEEESSDEQVSVNVSKPSAKGKATAKTSSKPKATTKKAVQSDDDTESEPEEEEVQPKKGRPSKSATTPSAPKSKATKSTKEAAKSTAHPKSKAKPVVTPDDTEEEDEDEVSKTVNARASRAVAKTQSLKAVAGEARAKSPSGNVSARSKKTTSSRKAAAQDDAMDVDEPVAGPSRSRGDAPIRISPTPNSTISTGPPRRSAATKASEKLRDTIMPDLVNFENQKKKARKSGTAAYVVIGDSLPKDDAETSAAGKKKRDREGKEGSDEKAGEEETEKPRKKRRVSDENEPEQQKSKNKITASEQVGSSKGNVAKDGKAIIKPGDIAVMTTQVTLSDEVIKALDKLNVKFTTTPEECTHLLAANFVRTEKFICALASRAPYILSKEWATDSAAAGQLLSVEKYALKDPAGEKRYNVKLSDALKRAKENLGGKLLNGAQIFVTPKVSKAVKKELLTHVIQACGGVCKHPGDFTQRMFKGHENRYLISCVEDKPIWSRFSNQDVPVYSHELILNGALQQRMDWDDAKYRLDQ</sequence>
<feature type="compositionally biased region" description="Polar residues" evidence="1">
    <location>
        <begin position="729"/>
        <end position="746"/>
    </location>
</feature>
<feature type="domain" description="BRCT" evidence="2">
    <location>
        <begin position="117"/>
        <end position="197"/>
    </location>
</feature>
<dbReference type="InterPro" id="IPR001357">
    <property type="entry name" value="BRCT_dom"/>
</dbReference>
<feature type="compositionally biased region" description="Acidic residues" evidence="1">
    <location>
        <begin position="923"/>
        <end position="933"/>
    </location>
</feature>
<feature type="compositionally biased region" description="Acidic residues" evidence="1">
    <location>
        <begin position="1203"/>
        <end position="1213"/>
    </location>
</feature>
<feature type="compositionally biased region" description="Polar residues" evidence="1">
    <location>
        <begin position="1565"/>
        <end position="1577"/>
    </location>
</feature>
<feature type="compositionally biased region" description="Acidic residues" evidence="1">
    <location>
        <begin position="695"/>
        <end position="712"/>
    </location>
</feature>
<dbReference type="GO" id="GO:0035361">
    <property type="term" value="C:Cul8-RING ubiquitin ligase complex"/>
    <property type="evidence" value="ECO:0007669"/>
    <property type="project" value="TreeGrafter"/>
</dbReference>
<dbReference type="GO" id="GO:0005634">
    <property type="term" value="C:nucleus"/>
    <property type="evidence" value="ECO:0007669"/>
    <property type="project" value="TreeGrafter"/>
</dbReference>
<feature type="compositionally biased region" description="Basic and acidic residues" evidence="1">
    <location>
        <begin position="1179"/>
        <end position="1189"/>
    </location>
</feature>
<feature type="compositionally biased region" description="Acidic residues" evidence="1">
    <location>
        <begin position="1309"/>
        <end position="1321"/>
    </location>
</feature>
<proteinExistence type="predicted"/>
<dbReference type="Pfam" id="PF16589">
    <property type="entry name" value="BRCT_2"/>
    <property type="match status" value="1"/>
</dbReference>
<keyword evidence="4" id="KW-1185">Reference proteome</keyword>
<dbReference type="InParanoid" id="A0A409VKT7"/>
<feature type="compositionally biased region" description="Acidic residues" evidence="1">
    <location>
        <begin position="588"/>
        <end position="609"/>
    </location>
</feature>
<dbReference type="FunCoup" id="A0A409VKT7">
    <property type="interactions" value="277"/>
</dbReference>
<feature type="compositionally biased region" description="Polar residues" evidence="1">
    <location>
        <begin position="756"/>
        <end position="773"/>
    </location>
</feature>
<feature type="region of interest" description="Disordered" evidence="1">
    <location>
        <begin position="327"/>
        <end position="355"/>
    </location>
</feature>
<dbReference type="EMBL" id="NHTK01006033">
    <property type="protein sequence ID" value="PPQ66826.1"/>
    <property type="molecule type" value="Genomic_DNA"/>
</dbReference>
<feature type="domain" description="BRCT" evidence="2">
    <location>
        <begin position="23"/>
        <end position="116"/>
    </location>
</feature>
<evidence type="ECO:0000313" key="4">
    <source>
        <dbReference type="Proteomes" id="UP000284842"/>
    </source>
</evidence>
<dbReference type="Pfam" id="PF12738">
    <property type="entry name" value="PTCB-BRCT"/>
    <property type="match status" value="2"/>
</dbReference>
<feature type="compositionally biased region" description="Low complexity" evidence="1">
    <location>
        <begin position="1276"/>
        <end position="1306"/>
    </location>
</feature>
<comment type="caution">
    <text evidence="3">The sequence shown here is derived from an EMBL/GenBank/DDBJ whole genome shotgun (WGS) entry which is preliminary data.</text>
</comment>
<feature type="compositionally biased region" description="Pro residues" evidence="1">
    <location>
        <begin position="824"/>
        <end position="837"/>
    </location>
</feature>
<dbReference type="PANTHER" id="PTHR47667:SF1">
    <property type="entry name" value="REGULATOR OF TY1 TRANSPOSITION PROTEIN 107"/>
    <property type="match status" value="1"/>
</dbReference>
<dbReference type="SMART" id="SM00292">
    <property type="entry name" value="BRCT"/>
    <property type="match status" value="4"/>
</dbReference>
<feature type="compositionally biased region" description="Basic and acidic residues" evidence="1">
    <location>
        <begin position="1009"/>
        <end position="1025"/>
    </location>
</feature>
<feature type="compositionally biased region" description="Acidic residues" evidence="1">
    <location>
        <begin position="327"/>
        <end position="336"/>
    </location>
</feature>
<dbReference type="CDD" id="cd18432">
    <property type="entry name" value="BRCT_PAXIP1_rpt6_like"/>
    <property type="match status" value="1"/>
</dbReference>
<feature type="compositionally biased region" description="Acidic residues" evidence="1">
    <location>
        <begin position="1368"/>
        <end position="1377"/>
    </location>
</feature>
<gene>
    <name evidence="3" type="ORF">CVT24_008685</name>
</gene>
<feature type="compositionally biased region" description="Acidic residues" evidence="1">
    <location>
        <begin position="841"/>
        <end position="851"/>
    </location>
</feature>
<feature type="compositionally biased region" description="Acidic residues" evidence="1">
    <location>
        <begin position="797"/>
        <end position="809"/>
    </location>
</feature>
<evidence type="ECO:0000259" key="2">
    <source>
        <dbReference type="PROSITE" id="PS50172"/>
    </source>
</evidence>
<dbReference type="PROSITE" id="PS50172">
    <property type="entry name" value="BRCT"/>
    <property type="match status" value="4"/>
</dbReference>
<feature type="compositionally biased region" description="Polar residues" evidence="1">
    <location>
        <begin position="989"/>
        <end position="1007"/>
    </location>
</feature>
<feature type="compositionally biased region" description="Basic and acidic residues" evidence="1">
    <location>
        <begin position="1526"/>
        <end position="1536"/>
    </location>
</feature>
<feature type="compositionally biased region" description="Basic and acidic residues" evidence="1">
    <location>
        <begin position="887"/>
        <end position="905"/>
    </location>
</feature>
<dbReference type="STRING" id="181874.A0A409VKT7"/>
<organism evidence="3 4">
    <name type="scientific">Panaeolus cyanescens</name>
    <dbReference type="NCBI Taxonomy" id="181874"/>
    <lineage>
        <taxon>Eukaryota</taxon>
        <taxon>Fungi</taxon>
        <taxon>Dikarya</taxon>
        <taxon>Basidiomycota</taxon>
        <taxon>Agaricomycotina</taxon>
        <taxon>Agaricomycetes</taxon>
        <taxon>Agaricomycetidae</taxon>
        <taxon>Agaricales</taxon>
        <taxon>Agaricineae</taxon>
        <taxon>Galeropsidaceae</taxon>
        <taxon>Panaeolus</taxon>
    </lineage>
</organism>
<evidence type="ECO:0000313" key="3">
    <source>
        <dbReference type="EMBL" id="PPQ66826.1"/>
    </source>
</evidence>
<name>A0A409VKT7_9AGAR</name>
<feature type="compositionally biased region" description="Low complexity" evidence="1">
    <location>
        <begin position="1330"/>
        <end position="1341"/>
    </location>
</feature>
<accession>A0A409VKT7</accession>
<feature type="domain" description="BRCT" evidence="2">
    <location>
        <begin position="1621"/>
        <end position="1671"/>
    </location>
</feature>
<dbReference type="Pfam" id="PF16770">
    <property type="entry name" value="RTT107_BRCT_5"/>
    <property type="match status" value="1"/>
</dbReference>
<feature type="compositionally biased region" description="Basic residues" evidence="1">
    <location>
        <begin position="774"/>
        <end position="784"/>
    </location>
</feature>
<feature type="compositionally biased region" description="Acidic residues" evidence="1">
    <location>
        <begin position="1052"/>
        <end position="1062"/>
    </location>
</feature>
<dbReference type="Gene3D" id="3.40.50.10190">
    <property type="entry name" value="BRCT domain"/>
    <property type="match status" value="5"/>
</dbReference>
<dbReference type="CDD" id="cd17743">
    <property type="entry name" value="BRCT_BRC1_like_rpt5"/>
    <property type="match status" value="1"/>
</dbReference>
<protein>
    <recommendedName>
        <fullName evidence="2">BRCT domain-containing protein</fullName>
    </recommendedName>
</protein>
<dbReference type="Proteomes" id="UP000284842">
    <property type="component" value="Unassembled WGS sequence"/>
</dbReference>
<dbReference type="GO" id="GO:1990683">
    <property type="term" value="P:DNA double-strand break attachment to nuclear envelope"/>
    <property type="evidence" value="ECO:0007669"/>
    <property type="project" value="TreeGrafter"/>
</dbReference>
<feature type="compositionally biased region" description="Low complexity" evidence="1">
    <location>
        <begin position="1102"/>
        <end position="1136"/>
    </location>
</feature>
<dbReference type="InterPro" id="IPR036420">
    <property type="entry name" value="BRCT_dom_sf"/>
</dbReference>
<feature type="region of interest" description="Disordered" evidence="1">
    <location>
        <begin position="554"/>
        <end position="612"/>
    </location>
</feature>
<dbReference type="CDD" id="cd18436">
    <property type="entry name" value="BRCT_BRC1_like_rpt2"/>
    <property type="match status" value="1"/>
</dbReference>
<dbReference type="GO" id="GO:0006302">
    <property type="term" value="P:double-strand break repair"/>
    <property type="evidence" value="ECO:0007669"/>
    <property type="project" value="TreeGrafter"/>
</dbReference>
<dbReference type="PANTHER" id="PTHR47667">
    <property type="entry name" value="REGULATOR OF TY1 TRANSPOSITION PROTEIN 107"/>
    <property type="match status" value="1"/>
</dbReference>
<dbReference type="SUPFAM" id="SSF52113">
    <property type="entry name" value="BRCT domain"/>
    <property type="match status" value="4"/>
</dbReference>
<reference evidence="3 4" key="1">
    <citation type="journal article" date="2018" name="Evol. Lett.">
        <title>Horizontal gene cluster transfer increased hallucinogenic mushroom diversity.</title>
        <authorList>
            <person name="Reynolds H.T."/>
            <person name="Vijayakumar V."/>
            <person name="Gluck-Thaler E."/>
            <person name="Korotkin H.B."/>
            <person name="Matheny P.B."/>
            <person name="Slot J.C."/>
        </authorList>
    </citation>
    <scope>NUCLEOTIDE SEQUENCE [LARGE SCALE GENOMIC DNA]</scope>
    <source>
        <strain evidence="3 4">2629</strain>
    </source>
</reference>
<feature type="compositionally biased region" description="Acidic residues" evidence="1">
    <location>
        <begin position="1265"/>
        <end position="1275"/>
    </location>
</feature>
<feature type="compositionally biased region" description="Low complexity" evidence="1">
    <location>
        <begin position="1071"/>
        <end position="1085"/>
    </location>
</feature>
<feature type="region of interest" description="Disordered" evidence="1">
    <location>
        <begin position="674"/>
        <end position="1581"/>
    </location>
</feature>
<dbReference type="InterPro" id="IPR053036">
    <property type="entry name" value="CellCycle_DNARepair_Reg"/>
</dbReference>
<evidence type="ECO:0000256" key="1">
    <source>
        <dbReference type="SAM" id="MobiDB-lite"/>
    </source>
</evidence>
<feature type="domain" description="BRCT" evidence="2">
    <location>
        <begin position="428"/>
        <end position="506"/>
    </location>
</feature>
<feature type="compositionally biased region" description="Acidic residues" evidence="1">
    <location>
        <begin position="872"/>
        <end position="886"/>
    </location>
</feature>